<gene>
    <name evidence="11 15" type="primary">atpB</name>
    <name evidence="15" type="ORF">GWC95_02930</name>
</gene>
<evidence type="ECO:0000313" key="15">
    <source>
        <dbReference type="EMBL" id="NCI48860.1"/>
    </source>
</evidence>
<keyword evidence="4 11" id="KW-0138">CF(0)</keyword>
<evidence type="ECO:0000256" key="1">
    <source>
        <dbReference type="ARBA" id="ARBA00004141"/>
    </source>
</evidence>
<evidence type="ECO:0000256" key="4">
    <source>
        <dbReference type="ARBA" id="ARBA00022547"/>
    </source>
</evidence>
<dbReference type="Gene3D" id="1.20.120.220">
    <property type="entry name" value="ATP synthase, F0 complex, subunit A"/>
    <property type="match status" value="1"/>
</dbReference>
<dbReference type="PRINTS" id="PR00123">
    <property type="entry name" value="ATPASEA"/>
</dbReference>
<dbReference type="EMBL" id="JAACJS010000002">
    <property type="protein sequence ID" value="NCI48860.1"/>
    <property type="molecule type" value="Genomic_DNA"/>
</dbReference>
<evidence type="ECO:0000256" key="12">
    <source>
        <dbReference type="RuleBase" id="RU000483"/>
    </source>
</evidence>
<dbReference type="NCBIfam" id="TIGR01131">
    <property type="entry name" value="ATP_synt_6_or_A"/>
    <property type="match status" value="1"/>
</dbReference>
<dbReference type="InterPro" id="IPR000568">
    <property type="entry name" value="ATP_synth_F0_asu"/>
</dbReference>
<keyword evidence="7 11" id="KW-1133">Transmembrane helix</keyword>
<comment type="caution">
    <text evidence="15">The sequence shown here is derived from an EMBL/GenBank/DDBJ whole genome shotgun (WGS) entry which is preliminary data.</text>
</comment>
<dbReference type="Pfam" id="PF00119">
    <property type="entry name" value="ATP-synt_A"/>
    <property type="match status" value="1"/>
</dbReference>
<dbReference type="PANTHER" id="PTHR11410">
    <property type="entry name" value="ATP SYNTHASE SUBUNIT A"/>
    <property type="match status" value="1"/>
</dbReference>
<keyword evidence="10 11" id="KW-0066">ATP synthesis</keyword>
<keyword evidence="6 11" id="KW-0375">Hydrogen ion transport</keyword>
<evidence type="ECO:0000256" key="2">
    <source>
        <dbReference type="ARBA" id="ARBA00006810"/>
    </source>
</evidence>
<comment type="similarity">
    <text evidence="2 11 12">Belongs to the ATPase A chain family.</text>
</comment>
<evidence type="ECO:0000256" key="5">
    <source>
        <dbReference type="ARBA" id="ARBA00022692"/>
    </source>
</evidence>
<evidence type="ECO:0000256" key="13">
    <source>
        <dbReference type="SAM" id="MobiDB-lite"/>
    </source>
</evidence>
<organism evidence="15 16">
    <name type="scientific">Sediminibacterium roseum</name>
    <dbReference type="NCBI Taxonomy" id="1978412"/>
    <lineage>
        <taxon>Bacteria</taxon>
        <taxon>Pseudomonadati</taxon>
        <taxon>Bacteroidota</taxon>
        <taxon>Chitinophagia</taxon>
        <taxon>Chitinophagales</taxon>
        <taxon>Chitinophagaceae</taxon>
        <taxon>Sediminibacterium</taxon>
    </lineage>
</organism>
<keyword evidence="9 11" id="KW-0472">Membrane</keyword>
<feature type="transmembrane region" description="Helical" evidence="11">
    <location>
        <begin position="335"/>
        <end position="358"/>
    </location>
</feature>
<dbReference type="RefSeq" id="WP_161817168.1">
    <property type="nucleotide sequence ID" value="NZ_JAACJS010000002.1"/>
</dbReference>
<evidence type="ECO:0000256" key="3">
    <source>
        <dbReference type="ARBA" id="ARBA00022448"/>
    </source>
</evidence>
<evidence type="ECO:0000256" key="14">
    <source>
        <dbReference type="SAM" id="SignalP"/>
    </source>
</evidence>
<evidence type="ECO:0000256" key="10">
    <source>
        <dbReference type="ARBA" id="ARBA00023310"/>
    </source>
</evidence>
<feature type="transmembrane region" description="Helical" evidence="11">
    <location>
        <begin position="151"/>
        <end position="172"/>
    </location>
</feature>
<feature type="transmembrane region" description="Helical" evidence="11">
    <location>
        <begin position="305"/>
        <end position="323"/>
    </location>
</feature>
<dbReference type="PANTHER" id="PTHR11410:SF0">
    <property type="entry name" value="ATP SYNTHASE SUBUNIT A"/>
    <property type="match status" value="1"/>
</dbReference>
<evidence type="ECO:0000256" key="8">
    <source>
        <dbReference type="ARBA" id="ARBA00023065"/>
    </source>
</evidence>
<feature type="transmembrane region" description="Helical" evidence="11">
    <location>
        <begin position="238"/>
        <end position="260"/>
    </location>
</feature>
<dbReference type="CDD" id="cd00310">
    <property type="entry name" value="ATP-synt_Fo_a_6"/>
    <property type="match status" value="1"/>
</dbReference>
<dbReference type="HAMAP" id="MF_01393">
    <property type="entry name" value="ATP_synth_a_bact"/>
    <property type="match status" value="1"/>
</dbReference>
<keyword evidence="11" id="KW-1003">Cell membrane</keyword>
<proteinExistence type="inferred from homology"/>
<feature type="transmembrane region" description="Helical" evidence="11">
    <location>
        <begin position="212"/>
        <end position="232"/>
    </location>
</feature>
<evidence type="ECO:0000256" key="6">
    <source>
        <dbReference type="ARBA" id="ARBA00022781"/>
    </source>
</evidence>
<dbReference type="InterPro" id="IPR035908">
    <property type="entry name" value="F0_ATP_A_sf"/>
</dbReference>
<keyword evidence="8 11" id="KW-0406">Ion transport</keyword>
<comment type="subcellular location">
    <subcellularLocation>
        <location evidence="11 12">Cell membrane</location>
        <topology evidence="11 12">Multi-pass membrane protein</topology>
    </subcellularLocation>
    <subcellularLocation>
        <location evidence="1">Membrane</location>
        <topology evidence="1">Multi-pass membrane protein</topology>
    </subcellularLocation>
</comment>
<name>A0ABW9ZUW3_9BACT</name>
<keyword evidence="16" id="KW-1185">Reference proteome</keyword>
<keyword evidence="14" id="KW-0732">Signal</keyword>
<feature type="compositionally biased region" description="Basic and acidic residues" evidence="13">
    <location>
        <begin position="39"/>
        <end position="51"/>
    </location>
</feature>
<feature type="signal peptide" evidence="14">
    <location>
        <begin position="1"/>
        <end position="27"/>
    </location>
</feature>
<dbReference type="SUPFAM" id="SSF81336">
    <property type="entry name" value="F1F0 ATP synthase subunit A"/>
    <property type="match status" value="1"/>
</dbReference>
<comment type="function">
    <text evidence="11 12">Key component of the proton channel; it plays a direct role in the translocation of protons across the membrane.</text>
</comment>
<dbReference type="Proteomes" id="UP000753802">
    <property type="component" value="Unassembled WGS sequence"/>
</dbReference>
<keyword evidence="3 11" id="KW-0813">Transport</keyword>
<evidence type="ECO:0000313" key="16">
    <source>
        <dbReference type="Proteomes" id="UP000753802"/>
    </source>
</evidence>
<feature type="chain" id="PRO_5046599738" description="ATP synthase subunit a" evidence="14">
    <location>
        <begin position="28"/>
        <end position="383"/>
    </location>
</feature>
<evidence type="ECO:0000256" key="11">
    <source>
        <dbReference type="HAMAP-Rule" id="MF_01393"/>
    </source>
</evidence>
<feature type="region of interest" description="Disordered" evidence="13">
    <location>
        <begin position="32"/>
        <end position="51"/>
    </location>
</feature>
<protein>
    <recommendedName>
        <fullName evidence="11 12">ATP synthase subunit a</fullName>
    </recommendedName>
    <alternativeName>
        <fullName evidence="11">ATP synthase F0 sector subunit a</fullName>
    </alternativeName>
    <alternativeName>
        <fullName evidence="11">F-ATPase subunit 6</fullName>
    </alternativeName>
</protein>
<sequence length="383" mass="41923">MALRTVKYILVATFSLFTIFFSAPLLAQHDTTHSGETAGKGEHEAAGGHEEKKEGFDAAGVIFGHILDNHEFHITEYKGSDGAEHSISIPLPVILYSKEKGLSLFSSSRFEHGHATYNGYKITSEKIVAVNEDGSINESIKVYDLSLTRNVVQMMIALAVLTWLMLSIAGAYKRGHGVTSAPKGKQNLLEVLIIFVRDEVARPNLGKKWQKYLPYLLTTFFFILINNIFGLIPGTANVTGNIAFTVVLGLISFVVIIASTNSHFWGHIFNPPGVPGFVKPILVLVEFLGVFIKPFALIIRLFANMVAGHIIIICLISLIFIFGEMNKAAGWGTSPVAVGFTVFIYMIEVLVAFLQAFIFTNLTAVFIGSAFEGGDHEGETLHV</sequence>
<reference evidence="15 16" key="1">
    <citation type="submission" date="2020-01" db="EMBL/GenBank/DDBJ databases">
        <title>Genome analysis.</title>
        <authorList>
            <person name="Wu S."/>
            <person name="Wang G."/>
        </authorList>
    </citation>
    <scope>NUCLEOTIDE SEQUENCE [LARGE SCALE GENOMIC DNA]</scope>
    <source>
        <strain evidence="15 16">SYL130</strain>
    </source>
</reference>
<dbReference type="InterPro" id="IPR045083">
    <property type="entry name" value="ATP_synth_F0_asu_bact/mt"/>
</dbReference>
<keyword evidence="5 11" id="KW-0812">Transmembrane</keyword>
<accession>A0ABW9ZUW3</accession>
<feature type="transmembrane region" description="Helical" evidence="11">
    <location>
        <begin position="281"/>
        <end position="299"/>
    </location>
</feature>
<evidence type="ECO:0000256" key="9">
    <source>
        <dbReference type="ARBA" id="ARBA00023136"/>
    </source>
</evidence>
<evidence type="ECO:0000256" key="7">
    <source>
        <dbReference type="ARBA" id="ARBA00022989"/>
    </source>
</evidence>